<feature type="signal peptide" evidence="2">
    <location>
        <begin position="1"/>
        <end position="19"/>
    </location>
</feature>
<evidence type="ECO:0000313" key="4">
    <source>
        <dbReference type="WBParaSite" id="L893_g7714.t1"/>
    </source>
</evidence>
<name>A0A1I8AP30_9BILA</name>
<reference evidence="4" key="1">
    <citation type="submission" date="2016-11" db="UniProtKB">
        <authorList>
            <consortium name="WormBaseParasite"/>
        </authorList>
    </citation>
    <scope>IDENTIFICATION</scope>
</reference>
<accession>A0A1I8AP30</accession>
<sequence length="228" mass="23482">MMSAVLFLLPLVAIHFAFGRNVHGVGNDEEGALSSFGDPGAVGGSKRGFGGRGAYPDGGIGGAPGGRREGENDNGDSGRKYFEESRGSFAGNRGVLFLLPLVAIHFAFGRNVHVVGNDEEGALYPFGDSGAVGDPKEGWRGNGLGGRGAFFEGGNGGAPGGRRGGENDNAESGRKYPIGESRGSFAGNRGGQREGQGGYGNHEKHHRHYNGTTEAPTSVETTTTGSLQ</sequence>
<organism evidence="3 4">
    <name type="scientific">Steinernema glaseri</name>
    <dbReference type="NCBI Taxonomy" id="37863"/>
    <lineage>
        <taxon>Eukaryota</taxon>
        <taxon>Metazoa</taxon>
        <taxon>Ecdysozoa</taxon>
        <taxon>Nematoda</taxon>
        <taxon>Chromadorea</taxon>
        <taxon>Rhabditida</taxon>
        <taxon>Tylenchina</taxon>
        <taxon>Panagrolaimomorpha</taxon>
        <taxon>Strongyloidoidea</taxon>
        <taxon>Steinernematidae</taxon>
        <taxon>Steinernema</taxon>
    </lineage>
</organism>
<feature type="compositionally biased region" description="Gly residues" evidence="1">
    <location>
        <begin position="150"/>
        <end position="162"/>
    </location>
</feature>
<feature type="compositionally biased region" description="Basic and acidic residues" evidence="1">
    <location>
        <begin position="66"/>
        <end position="79"/>
    </location>
</feature>
<feature type="chain" id="PRO_5009314919" evidence="2">
    <location>
        <begin position="20"/>
        <end position="228"/>
    </location>
</feature>
<proteinExistence type="predicted"/>
<dbReference type="WBParaSite" id="L893_g7714.t1">
    <property type="protein sequence ID" value="L893_g7714.t1"/>
    <property type="gene ID" value="L893_g7714"/>
</dbReference>
<feature type="region of interest" description="Disordered" evidence="1">
    <location>
        <begin position="150"/>
        <end position="228"/>
    </location>
</feature>
<protein>
    <submittedName>
        <fullName evidence="4">Glycine-rich cell wall structural protein 1.8-like</fullName>
    </submittedName>
</protein>
<dbReference type="Proteomes" id="UP000095287">
    <property type="component" value="Unplaced"/>
</dbReference>
<keyword evidence="2" id="KW-0732">Signal</keyword>
<feature type="region of interest" description="Disordered" evidence="1">
    <location>
        <begin position="47"/>
        <end position="79"/>
    </location>
</feature>
<evidence type="ECO:0000313" key="3">
    <source>
        <dbReference type="Proteomes" id="UP000095287"/>
    </source>
</evidence>
<feature type="compositionally biased region" description="Gly residues" evidence="1">
    <location>
        <begin position="47"/>
        <end position="65"/>
    </location>
</feature>
<feature type="compositionally biased region" description="Low complexity" evidence="1">
    <location>
        <begin position="211"/>
        <end position="228"/>
    </location>
</feature>
<evidence type="ECO:0000256" key="2">
    <source>
        <dbReference type="SAM" id="SignalP"/>
    </source>
</evidence>
<dbReference type="AlphaFoldDB" id="A0A1I8AP30"/>
<feature type="compositionally biased region" description="Basic and acidic residues" evidence="1">
    <location>
        <begin position="163"/>
        <end position="174"/>
    </location>
</feature>
<evidence type="ECO:0000256" key="1">
    <source>
        <dbReference type="SAM" id="MobiDB-lite"/>
    </source>
</evidence>
<keyword evidence="3" id="KW-1185">Reference proteome</keyword>
<feature type="compositionally biased region" description="Gly residues" evidence="1">
    <location>
        <begin position="188"/>
        <end position="200"/>
    </location>
</feature>